<dbReference type="Proteomes" id="UP000183417">
    <property type="component" value="Unassembled WGS sequence"/>
</dbReference>
<sequence>MLPIDEILMLAAAGVIYYLLRQLKFGANKLENKDNESDVQNSQSNLFNESMKDITSPERHWNATNIHNSNYHRDHDID</sequence>
<accession>A0A1H3UK08</accession>
<protein>
    <submittedName>
        <fullName evidence="1">Uncharacterized protein</fullName>
    </submittedName>
</protein>
<evidence type="ECO:0000313" key="1">
    <source>
        <dbReference type="EMBL" id="SDZ62667.1"/>
    </source>
</evidence>
<dbReference type="EMBL" id="FNPE01000051">
    <property type="protein sequence ID" value="SDZ62667.1"/>
    <property type="molecule type" value="Genomic_DNA"/>
</dbReference>
<dbReference type="AlphaFoldDB" id="A0A1H3UK08"/>
<name>A0A1H3UK08_9BURK</name>
<evidence type="ECO:0000313" key="2">
    <source>
        <dbReference type="Proteomes" id="UP000183417"/>
    </source>
</evidence>
<proteinExistence type="predicted"/>
<reference evidence="1 2" key="1">
    <citation type="submission" date="2016-10" db="EMBL/GenBank/DDBJ databases">
        <authorList>
            <person name="de Groot N.N."/>
        </authorList>
    </citation>
    <scope>NUCLEOTIDE SEQUENCE [LARGE SCALE GENOMIC DNA]</scope>
    <source>
        <strain evidence="1 2">LMG 24775</strain>
    </source>
</reference>
<organism evidence="1 2">
    <name type="scientific">Delftia lacustris</name>
    <dbReference type="NCBI Taxonomy" id="558537"/>
    <lineage>
        <taxon>Bacteria</taxon>
        <taxon>Pseudomonadati</taxon>
        <taxon>Pseudomonadota</taxon>
        <taxon>Betaproteobacteria</taxon>
        <taxon>Burkholderiales</taxon>
        <taxon>Comamonadaceae</taxon>
        <taxon>Delftia</taxon>
    </lineage>
</organism>
<gene>
    <name evidence="1" type="ORF">SAMN05421547_1518</name>
</gene>